<evidence type="ECO:0000256" key="1">
    <source>
        <dbReference type="SAM" id="MobiDB-lite"/>
    </source>
</evidence>
<dbReference type="AlphaFoldDB" id="A0AAN8JBT6"/>
<accession>A0AAN8JBT6</accession>
<sequence length="154" mass="17542">MAYGCPESFCDTCNNVSNKCQCYMEEEEFDYDQHMSSKNTKPKDIDSNVNFTQSIEIEQAKNSRKCDETNVRDNDHLASDEQTHNASEDESPPNPMPKRTKYDIQENGINNNDDTMDVCDVLTPIESTNYDNNKTKITDLDVNDYSIISAVNTT</sequence>
<proteinExistence type="predicted"/>
<organism evidence="2 3">
    <name type="scientific">Patella caerulea</name>
    <name type="common">Rayed Mediterranean limpet</name>
    <dbReference type="NCBI Taxonomy" id="87958"/>
    <lineage>
        <taxon>Eukaryota</taxon>
        <taxon>Metazoa</taxon>
        <taxon>Spiralia</taxon>
        <taxon>Lophotrochozoa</taxon>
        <taxon>Mollusca</taxon>
        <taxon>Gastropoda</taxon>
        <taxon>Patellogastropoda</taxon>
        <taxon>Patelloidea</taxon>
        <taxon>Patellidae</taxon>
        <taxon>Patella</taxon>
    </lineage>
</organism>
<keyword evidence="3" id="KW-1185">Reference proteome</keyword>
<name>A0AAN8JBT6_PATCE</name>
<evidence type="ECO:0000313" key="3">
    <source>
        <dbReference type="Proteomes" id="UP001347796"/>
    </source>
</evidence>
<gene>
    <name evidence="2" type="ORF">SNE40_013534</name>
</gene>
<feature type="compositionally biased region" description="Basic and acidic residues" evidence="1">
    <location>
        <begin position="33"/>
        <end position="46"/>
    </location>
</feature>
<dbReference type="EMBL" id="JAZGQO010000010">
    <property type="protein sequence ID" value="KAK6174991.1"/>
    <property type="molecule type" value="Genomic_DNA"/>
</dbReference>
<feature type="compositionally biased region" description="Basic and acidic residues" evidence="1">
    <location>
        <begin position="60"/>
        <end position="87"/>
    </location>
</feature>
<feature type="region of interest" description="Disordered" evidence="1">
    <location>
        <begin position="33"/>
        <end position="52"/>
    </location>
</feature>
<feature type="region of interest" description="Disordered" evidence="1">
    <location>
        <begin position="60"/>
        <end position="115"/>
    </location>
</feature>
<evidence type="ECO:0000313" key="2">
    <source>
        <dbReference type="EMBL" id="KAK6174991.1"/>
    </source>
</evidence>
<protein>
    <submittedName>
        <fullName evidence="2">Uncharacterized protein</fullName>
    </submittedName>
</protein>
<reference evidence="2 3" key="1">
    <citation type="submission" date="2024-01" db="EMBL/GenBank/DDBJ databases">
        <title>The genome of the rayed Mediterranean limpet Patella caerulea (Linnaeus, 1758).</title>
        <authorList>
            <person name="Anh-Thu Weber A."/>
            <person name="Halstead-Nussloch G."/>
        </authorList>
    </citation>
    <scope>NUCLEOTIDE SEQUENCE [LARGE SCALE GENOMIC DNA]</scope>
    <source>
        <strain evidence="2">AATW-2023a</strain>
        <tissue evidence="2">Whole specimen</tissue>
    </source>
</reference>
<comment type="caution">
    <text evidence="2">The sequence shown here is derived from an EMBL/GenBank/DDBJ whole genome shotgun (WGS) entry which is preliminary data.</text>
</comment>
<dbReference type="Proteomes" id="UP001347796">
    <property type="component" value="Unassembled WGS sequence"/>
</dbReference>